<organism evidence="1 2">
    <name type="scientific">Subtercola vilae</name>
    <dbReference type="NCBI Taxonomy" id="2056433"/>
    <lineage>
        <taxon>Bacteria</taxon>
        <taxon>Bacillati</taxon>
        <taxon>Actinomycetota</taxon>
        <taxon>Actinomycetes</taxon>
        <taxon>Micrococcales</taxon>
        <taxon>Microbacteriaceae</taxon>
        <taxon>Subtercola</taxon>
    </lineage>
</organism>
<dbReference type="OrthoDB" id="5116452at2"/>
<gene>
    <name evidence="1" type="ORF">D4765_13950</name>
</gene>
<dbReference type="EMBL" id="QYRT01000031">
    <property type="protein sequence ID" value="TIH33782.1"/>
    <property type="molecule type" value="Genomic_DNA"/>
</dbReference>
<sequence>MIGIIAGAAVLLAVGVGVWVAVAPPAPAGIIAGAATASPRASVTGAAANGCVGGTAITVDQLLAEQARKDLTPLGAVTFFGAWLQYISLPGPAPANDYYHVLAATTVEPFTSTMVTFVPKYAAPGGQYNGANKRVSLDGAVYYIESATPDAVVVTIAAPMYLNDKPDVADASNPGQVTTAAGTYTLKPTSDGWKFSDGTASARTMQDIYSVGTKFEGGC</sequence>
<accession>A0A4T2BS91</accession>
<dbReference type="AlphaFoldDB" id="A0A4T2BS91"/>
<reference evidence="1 2" key="1">
    <citation type="journal article" date="2019" name="Microorganisms">
        <title>Systematic Affiliation and Genome Analysis of Subtercola vilae DB165(T) with Particular Emphasis on Cold Adaptation of an Isolate from a High-Altitude Cold Volcano Lake.</title>
        <authorList>
            <person name="Villalobos A.S."/>
            <person name="Wiese J."/>
            <person name="Imhoff J.F."/>
            <person name="Dorador C."/>
            <person name="Keller A."/>
            <person name="Hentschel U."/>
        </authorList>
    </citation>
    <scope>NUCLEOTIDE SEQUENCE [LARGE SCALE GENOMIC DNA]</scope>
    <source>
        <strain evidence="1 2">DB165</strain>
    </source>
</reference>
<proteinExistence type="predicted"/>
<comment type="caution">
    <text evidence="1">The sequence shown here is derived from an EMBL/GenBank/DDBJ whole genome shotgun (WGS) entry which is preliminary data.</text>
</comment>
<dbReference type="RefSeq" id="WP_136642906.1">
    <property type="nucleotide sequence ID" value="NZ_QYRT01000031.1"/>
</dbReference>
<keyword evidence="2" id="KW-1185">Reference proteome</keyword>
<dbReference type="Proteomes" id="UP000306192">
    <property type="component" value="Unassembled WGS sequence"/>
</dbReference>
<name>A0A4T2BS91_9MICO</name>
<evidence type="ECO:0000313" key="2">
    <source>
        <dbReference type="Proteomes" id="UP000306192"/>
    </source>
</evidence>
<evidence type="ECO:0000313" key="1">
    <source>
        <dbReference type="EMBL" id="TIH33782.1"/>
    </source>
</evidence>
<protein>
    <submittedName>
        <fullName evidence="1">Uncharacterized protein</fullName>
    </submittedName>
</protein>